<dbReference type="NCBIfam" id="NF010624">
    <property type="entry name" value="PRK14017.1"/>
    <property type="match status" value="1"/>
</dbReference>
<dbReference type="InterPro" id="IPR013342">
    <property type="entry name" value="Mandelate_racemase_C"/>
</dbReference>
<dbReference type="SFLD" id="SFLDG00179">
    <property type="entry name" value="mandelate_racemase"/>
    <property type="match status" value="1"/>
</dbReference>
<keyword evidence="7" id="KW-1185">Reference proteome</keyword>
<gene>
    <name evidence="6" type="ORF">F4560_002699</name>
</gene>
<evidence type="ECO:0000256" key="3">
    <source>
        <dbReference type="ARBA" id="ARBA00023239"/>
    </source>
</evidence>
<sequence length="415" mass="44817">MERLQDLVLTAPRPRTPTPHPDQHRTPTSEERTALKITAVETFLVPPRWLFCRVSTDEGVTGWGEPVVEGRAETVRTAVAELSDLLVGADPGRIEDLWQLMTKSAFYRGGPVLSSAAAGIDQALWDILGKSLGVPVHQLLGGAVRDRVRVYGWIGGDEPAEVADAAAAQVAAGLTAVKVNASGRMSPVPTRAETAAVVDRVAAVREVIGDDRDVAVDFHGRFTTAAALRVLPELAPLHPLFVEEPVLPEHRERLADVVRASPVPIACGERLYSRADFLPALRAGVAVVQPDLSHAGGISEVRRIASLAEVHDALLAPHCPLGPIALAASLQVAFATPNFLIQEQSIGIHYNTGTELLDYVLDRAPFTFHDGAVRRWDAPGLGIEVDEDAVRRADAVGHRWRPPVWRHADGSFAEW</sequence>
<dbReference type="InterPro" id="IPR013341">
    <property type="entry name" value="Mandelate_racemase_N_dom"/>
</dbReference>
<evidence type="ECO:0000313" key="6">
    <source>
        <dbReference type="EMBL" id="MBB5802931.1"/>
    </source>
</evidence>
<feature type="domain" description="Mandelate racemase/muconate lactonizing enzyme C-terminal" evidence="5">
    <location>
        <begin position="159"/>
        <end position="264"/>
    </location>
</feature>
<keyword evidence="3 6" id="KW-0456">Lyase</keyword>
<protein>
    <submittedName>
        <fullName evidence="6">Galactonate dehydratase</fullName>
        <ecNumber evidence="6">4.2.1.6</ecNumber>
    </submittedName>
</protein>
<dbReference type="GO" id="GO:0008869">
    <property type="term" value="F:galactonate dehydratase activity"/>
    <property type="evidence" value="ECO:0007669"/>
    <property type="project" value="UniProtKB-EC"/>
</dbReference>
<dbReference type="PROSITE" id="PS00908">
    <property type="entry name" value="MR_MLE_1"/>
    <property type="match status" value="1"/>
</dbReference>
<dbReference type="PANTHER" id="PTHR48080">
    <property type="entry name" value="D-GALACTONATE DEHYDRATASE-RELATED"/>
    <property type="match status" value="1"/>
</dbReference>
<name>A0A7W9M0J8_9PSEU</name>
<dbReference type="Gene3D" id="3.20.20.120">
    <property type="entry name" value="Enolase-like C-terminal domain"/>
    <property type="match status" value="1"/>
</dbReference>
<dbReference type="Pfam" id="PF02746">
    <property type="entry name" value="MR_MLE_N"/>
    <property type="match status" value="1"/>
</dbReference>
<dbReference type="SFLD" id="SFLDS00001">
    <property type="entry name" value="Enolase"/>
    <property type="match status" value="1"/>
</dbReference>
<organism evidence="6 7">
    <name type="scientific">Saccharothrix ecbatanensis</name>
    <dbReference type="NCBI Taxonomy" id="1105145"/>
    <lineage>
        <taxon>Bacteria</taxon>
        <taxon>Bacillati</taxon>
        <taxon>Actinomycetota</taxon>
        <taxon>Actinomycetes</taxon>
        <taxon>Pseudonocardiales</taxon>
        <taxon>Pseudonocardiaceae</taxon>
        <taxon>Saccharothrix</taxon>
    </lineage>
</organism>
<dbReference type="InterPro" id="IPR034593">
    <property type="entry name" value="DgoD-like"/>
</dbReference>
<dbReference type="SUPFAM" id="SSF51604">
    <property type="entry name" value="Enolase C-terminal domain-like"/>
    <property type="match status" value="1"/>
</dbReference>
<dbReference type="InterPro" id="IPR023592">
    <property type="entry name" value="Galactonate_deHydtase"/>
</dbReference>
<evidence type="ECO:0000256" key="1">
    <source>
        <dbReference type="ARBA" id="ARBA00022723"/>
    </source>
</evidence>
<keyword evidence="2" id="KW-0460">Magnesium</keyword>
<feature type="region of interest" description="Disordered" evidence="4">
    <location>
        <begin position="1"/>
        <end position="32"/>
    </location>
</feature>
<dbReference type="EC" id="4.2.1.6" evidence="6"/>
<accession>A0A7W9M0J8</accession>
<evidence type="ECO:0000256" key="4">
    <source>
        <dbReference type="SAM" id="MobiDB-lite"/>
    </source>
</evidence>
<keyword evidence="1" id="KW-0479">Metal-binding</keyword>
<evidence type="ECO:0000313" key="7">
    <source>
        <dbReference type="Proteomes" id="UP000552097"/>
    </source>
</evidence>
<dbReference type="Gene3D" id="3.30.390.10">
    <property type="entry name" value="Enolase-like, N-terminal domain"/>
    <property type="match status" value="1"/>
</dbReference>
<dbReference type="PANTHER" id="PTHR48080:SF2">
    <property type="entry name" value="D-GALACTONATE DEHYDRATASE"/>
    <property type="match status" value="1"/>
</dbReference>
<reference evidence="6 7" key="1">
    <citation type="submission" date="2020-08" db="EMBL/GenBank/DDBJ databases">
        <title>Sequencing the genomes of 1000 actinobacteria strains.</title>
        <authorList>
            <person name="Klenk H.-P."/>
        </authorList>
    </citation>
    <scope>NUCLEOTIDE SEQUENCE [LARGE SCALE GENOMIC DNA]</scope>
    <source>
        <strain evidence="6 7">DSM 45486</strain>
    </source>
</reference>
<dbReference type="SMART" id="SM00922">
    <property type="entry name" value="MR_MLE"/>
    <property type="match status" value="1"/>
</dbReference>
<dbReference type="AlphaFoldDB" id="A0A7W9M0J8"/>
<dbReference type="Pfam" id="PF13378">
    <property type="entry name" value="MR_MLE_C"/>
    <property type="match status" value="1"/>
</dbReference>
<dbReference type="InterPro" id="IPR029065">
    <property type="entry name" value="Enolase_C-like"/>
</dbReference>
<dbReference type="InterPro" id="IPR018110">
    <property type="entry name" value="Mandel_Rmase/mucon_lact_enz_CS"/>
</dbReference>
<evidence type="ECO:0000259" key="5">
    <source>
        <dbReference type="SMART" id="SM00922"/>
    </source>
</evidence>
<dbReference type="Proteomes" id="UP000552097">
    <property type="component" value="Unassembled WGS sequence"/>
</dbReference>
<dbReference type="SFLD" id="SFLDF00003">
    <property type="entry name" value="D-galactonate_dehydratase"/>
    <property type="match status" value="1"/>
</dbReference>
<dbReference type="InterPro" id="IPR036849">
    <property type="entry name" value="Enolase-like_C_sf"/>
</dbReference>
<comment type="caution">
    <text evidence="6">The sequence shown here is derived from an EMBL/GenBank/DDBJ whole genome shotgun (WGS) entry which is preliminary data.</text>
</comment>
<dbReference type="PROSITE" id="PS00909">
    <property type="entry name" value="MR_MLE_2"/>
    <property type="match status" value="1"/>
</dbReference>
<evidence type="ECO:0000256" key="2">
    <source>
        <dbReference type="ARBA" id="ARBA00022842"/>
    </source>
</evidence>
<feature type="compositionally biased region" description="Basic and acidic residues" evidence="4">
    <location>
        <begin position="21"/>
        <end position="32"/>
    </location>
</feature>
<dbReference type="EMBL" id="JACHMO010000001">
    <property type="protein sequence ID" value="MBB5802931.1"/>
    <property type="molecule type" value="Genomic_DNA"/>
</dbReference>
<dbReference type="GO" id="GO:0009063">
    <property type="term" value="P:amino acid catabolic process"/>
    <property type="evidence" value="ECO:0007669"/>
    <property type="project" value="InterPro"/>
</dbReference>
<dbReference type="InterPro" id="IPR029017">
    <property type="entry name" value="Enolase-like_N"/>
</dbReference>
<proteinExistence type="predicted"/>
<dbReference type="SUPFAM" id="SSF54826">
    <property type="entry name" value="Enolase N-terminal domain-like"/>
    <property type="match status" value="1"/>
</dbReference>
<dbReference type="GO" id="GO:0034194">
    <property type="term" value="P:D-galactonate catabolic process"/>
    <property type="evidence" value="ECO:0007669"/>
    <property type="project" value="InterPro"/>
</dbReference>
<dbReference type="GO" id="GO:0046872">
    <property type="term" value="F:metal ion binding"/>
    <property type="evidence" value="ECO:0007669"/>
    <property type="project" value="UniProtKB-KW"/>
</dbReference>